<organism evidence="2">
    <name type="scientific">viral metagenome</name>
    <dbReference type="NCBI Taxonomy" id="1070528"/>
    <lineage>
        <taxon>unclassified sequences</taxon>
        <taxon>metagenomes</taxon>
        <taxon>organismal metagenomes</taxon>
    </lineage>
</organism>
<evidence type="ECO:0000256" key="1">
    <source>
        <dbReference type="SAM" id="Phobius"/>
    </source>
</evidence>
<dbReference type="AlphaFoldDB" id="A0A6C0JZW5"/>
<proteinExistence type="predicted"/>
<accession>A0A6C0JZW5</accession>
<keyword evidence="1" id="KW-0472">Membrane</keyword>
<reference evidence="2" key="1">
    <citation type="journal article" date="2020" name="Nature">
        <title>Giant virus diversity and host interactions through global metagenomics.</title>
        <authorList>
            <person name="Schulz F."/>
            <person name="Roux S."/>
            <person name="Paez-Espino D."/>
            <person name="Jungbluth S."/>
            <person name="Walsh D.A."/>
            <person name="Denef V.J."/>
            <person name="McMahon K.D."/>
            <person name="Konstantinidis K.T."/>
            <person name="Eloe-Fadrosh E.A."/>
            <person name="Kyrpides N.C."/>
            <person name="Woyke T."/>
        </authorList>
    </citation>
    <scope>NUCLEOTIDE SEQUENCE</scope>
    <source>
        <strain evidence="2">GVMAG-S-1101164-67</strain>
    </source>
</reference>
<name>A0A6C0JZW5_9ZZZZ</name>
<sequence length="116" mass="13503">MQWLSYIHRLNGLYDLLCAMSILGINISIVKNLHLSMFLNNYEPNKIGKRFLAYWIFTYGIIRLYSSENIVIAYSYYIEAMVIANESLIKKTMHMDKSVFVICTCILLGYISEVSK</sequence>
<keyword evidence="1" id="KW-0812">Transmembrane</keyword>
<feature type="transmembrane region" description="Helical" evidence="1">
    <location>
        <begin position="51"/>
        <end position="78"/>
    </location>
</feature>
<evidence type="ECO:0000313" key="2">
    <source>
        <dbReference type="EMBL" id="QHU10240.1"/>
    </source>
</evidence>
<dbReference type="EMBL" id="MN740752">
    <property type="protein sequence ID" value="QHU10240.1"/>
    <property type="molecule type" value="Genomic_DNA"/>
</dbReference>
<feature type="transmembrane region" description="Helical" evidence="1">
    <location>
        <begin position="98"/>
        <end position="115"/>
    </location>
</feature>
<feature type="transmembrane region" description="Helical" evidence="1">
    <location>
        <begin position="12"/>
        <end position="30"/>
    </location>
</feature>
<protein>
    <submittedName>
        <fullName evidence="2">Uncharacterized protein</fullName>
    </submittedName>
</protein>
<keyword evidence="1" id="KW-1133">Transmembrane helix</keyword>